<organism evidence="2 3">
    <name type="scientific">Marasmius tenuissimus</name>
    <dbReference type="NCBI Taxonomy" id="585030"/>
    <lineage>
        <taxon>Eukaryota</taxon>
        <taxon>Fungi</taxon>
        <taxon>Dikarya</taxon>
        <taxon>Basidiomycota</taxon>
        <taxon>Agaricomycotina</taxon>
        <taxon>Agaricomycetes</taxon>
        <taxon>Agaricomycetidae</taxon>
        <taxon>Agaricales</taxon>
        <taxon>Marasmiineae</taxon>
        <taxon>Marasmiaceae</taxon>
        <taxon>Marasmius</taxon>
    </lineage>
</organism>
<dbReference type="PROSITE" id="PS50011">
    <property type="entry name" value="PROTEIN_KINASE_DOM"/>
    <property type="match status" value="1"/>
</dbReference>
<comment type="caution">
    <text evidence="2">The sequence shown here is derived from an EMBL/GenBank/DDBJ whole genome shotgun (WGS) entry which is preliminary data.</text>
</comment>
<keyword evidence="3" id="KW-1185">Reference proteome</keyword>
<name>A0ABR2ZCS0_9AGAR</name>
<dbReference type="Pfam" id="PF00069">
    <property type="entry name" value="Pkinase"/>
    <property type="match status" value="1"/>
</dbReference>
<dbReference type="InterPro" id="IPR051681">
    <property type="entry name" value="Ser/Thr_Kinases-Pseudokinases"/>
</dbReference>
<dbReference type="EMBL" id="JBBXMP010000285">
    <property type="protein sequence ID" value="KAL0058681.1"/>
    <property type="molecule type" value="Genomic_DNA"/>
</dbReference>
<evidence type="ECO:0000313" key="3">
    <source>
        <dbReference type="Proteomes" id="UP001437256"/>
    </source>
</evidence>
<sequence>MYQKLCGGATLRNIIIVTNRWEEVSREVGEAREEELRTEDIFFKPALAKALAEKFQQLVLGALRFAFSMLKGNSDAAEETGRTFAFNCRTREMQCDQMAEGVSASADVESLSGHDSFEDVQMPQAIRNGSLEEVVEDETKTDRYSLRIQTFFQDEEKCRNVLETRGEEAQSWLDMMQTLLDYPGIPRGTRSTIFKVILRLSKRSGMHPKCLTIKNVKTLGGVPVAGGGFGDVWKGAIAGQTVCLKVVRVYVASDVQQLVEASDVASGLAHLHDLRIVHGDVKGLNVLITPEFKACIGDFGLAHVADSHALKLSTSFTSRSKGTVRWLAPELLDPGNSGVSTMQISWAAYADAENILQIFVGRAPFYHLSDGAVIIAVLVQREHPSLPLGSQLDQCDEIWSFMTSCWNYNPGPRPTAMEALEHIRNLLSLRGVTRDQDSDLQTARDWSLFDIDSIRGNVDYPDLDLALFSRL</sequence>
<dbReference type="InterPro" id="IPR008271">
    <property type="entry name" value="Ser/Thr_kinase_AS"/>
</dbReference>
<dbReference type="Gene3D" id="1.10.510.10">
    <property type="entry name" value="Transferase(Phosphotransferase) domain 1"/>
    <property type="match status" value="1"/>
</dbReference>
<feature type="domain" description="Protein kinase" evidence="1">
    <location>
        <begin position="120"/>
        <end position="425"/>
    </location>
</feature>
<protein>
    <submittedName>
        <fullName evidence="2">Rho guanine nucleotide exchange factor</fullName>
    </submittedName>
</protein>
<evidence type="ECO:0000259" key="1">
    <source>
        <dbReference type="PROSITE" id="PS50011"/>
    </source>
</evidence>
<dbReference type="InterPro" id="IPR000719">
    <property type="entry name" value="Prot_kinase_dom"/>
</dbReference>
<evidence type="ECO:0000313" key="2">
    <source>
        <dbReference type="EMBL" id="KAL0058681.1"/>
    </source>
</evidence>
<dbReference type="SMART" id="SM00220">
    <property type="entry name" value="S_TKc"/>
    <property type="match status" value="1"/>
</dbReference>
<dbReference type="InterPro" id="IPR011009">
    <property type="entry name" value="Kinase-like_dom_sf"/>
</dbReference>
<dbReference type="SUPFAM" id="SSF56112">
    <property type="entry name" value="Protein kinase-like (PK-like)"/>
    <property type="match status" value="1"/>
</dbReference>
<dbReference type="Proteomes" id="UP001437256">
    <property type="component" value="Unassembled WGS sequence"/>
</dbReference>
<proteinExistence type="predicted"/>
<dbReference type="PROSITE" id="PS00108">
    <property type="entry name" value="PROTEIN_KINASE_ST"/>
    <property type="match status" value="1"/>
</dbReference>
<reference evidence="2 3" key="1">
    <citation type="submission" date="2024-05" db="EMBL/GenBank/DDBJ databases">
        <title>A draft genome resource for the thread blight pathogen Marasmius tenuissimus strain MS-2.</title>
        <authorList>
            <person name="Yulfo-Soto G.E."/>
            <person name="Baruah I.K."/>
            <person name="Amoako-Attah I."/>
            <person name="Bukari Y."/>
            <person name="Meinhardt L.W."/>
            <person name="Bailey B.A."/>
            <person name="Cohen S.P."/>
        </authorList>
    </citation>
    <scope>NUCLEOTIDE SEQUENCE [LARGE SCALE GENOMIC DNA]</scope>
    <source>
        <strain evidence="2 3">MS-2</strain>
    </source>
</reference>
<gene>
    <name evidence="2" type="primary">TUS1_23</name>
    <name evidence="2" type="ORF">AAF712_014625</name>
</gene>
<dbReference type="PANTHER" id="PTHR44329">
    <property type="entry name" value="SERINE/THREONINE-PROTEIN KINASE TNNI3K-RELATED"/>
    <property type="match status" value="1"/>
</dbReference>
<accession>A0ABR2ZCS0</accession>